<dbReference type="Gene3D" id="3.10.620.30">
    <property type="match status" value="1"/>
</dbReference>
<evidence type="ECO:0000259" key="1">
    <source>
        <dbReference type="SMART" id="SM00460"/>
    </source>
</evidence>
<dbReference type="Proteomes" id="UP000598971">
    <property type="component" value="Unassembled WGS sequence"/>
</dbReference>
<dbReference type="InterPro" id="IPR013589">
    <property type="entry name" value="Bac_transglu_N"/>
</dbReference>
<dbReference type="PANTHER" id="PTHR33490">
    <property type="entry name" value="BLR5614 PROTEIN-RELATED"/>
    <property type="match status" value="1"/>
</dbReference>
<gene>
    <name evidence="2" type="ORF">GD597_19285</name>
</gene>
<keyword evidence="3" id="KW-1185">Reference proteome</keyword>
<name>A0A8J8FJ78_9BACT</name>
<sequence length="292" mass="32959">MLYQITHTTQYTYHQAVSLCHNVAKLQLRNTGSQVCKHTEINITPQPDIKFAYEDFFGNKVTYFAIQREHKLLTVTVLSQVEKKLPTSATLHFYAGTKWEDIQKVILEPGNDNFDARQYIPQTDMTLTTPEILQYTLQSFTPGRAMFEATKELMQRIYTDFDFKPGFTTVATPLSVVMKERKGVCQDFAHLAIACIRSVGLPARYVSGYLETLPPKGKEKLVGVDASHAWFAVYIPNAGWIDFDPTNNVLPADQHITIGWGRDYADIAPLKGVILSSGPHQLKVSVDVRRMG</sequence>
<dbReference type="Pfam" id="PF08379">
    <property type="entry name" value="Bact_transglu_N"/>
    <property type="match status" value="1"/>
</dbReference>
<dbReference type="SMART" id="SM00460">
    <property type="entry name" value="TGc"/>
    <property type="match status" value="1"/>
</dbReference>
<organism evidence="2 3">
    <name type="scientific">Limnovirga soli</name>
    <dbReference type="NCBI Taxonomy" id="2656915"/>
    <lineage>
        <taxon>Bacteria</taxon>
        <taxon>Pseudomonadati</taxon>
        <taxon>Bacteroidota</taxon>
        <taxon>Chitinophagia</taxon>
        <taxon>Chitinophagales</taxon>
        <taxon>Chitinophagaceae</taxon>
        <taxon>Limnovirga</taxon>
    </lineage>
</organism>
<evidence type="ECO:0000313" key="3">
    <source>
        <dbReference type="Proteomes" id="UP000598971"/>
    </source>
</evidence>
<dbReference type="PANTHER" id="PTHR33490:SF7">
    <property type="entry name" value="BLR2979 PROTEIN"/>
    <property type="match status" value="1"/>
</dbReference>
<dbReference type="RefSeq" id="WP_171609574.1">
    <property type="nucleotide sequence ID" value="NZ_WHPF01000017.1"/>
</dbReference>
<protein>
    <submittedName>
        <fullName evidence="2">Transglutaminase family protein</fullName>
    </submittedName>
</protein>
<dbReference type="SUPFAM" id="SSF54001">
    <property type="entry name" value="Cysteine proteinases"/>
    <property type="match status" value="1"/>
</dbReference>
<reference evidence="2" key="1">
    <citation type="submission" date="2019-10" db="EMBL/GenBank/DDBJ databases">
        <title>Draft genome sequence of Panacibacter sp. KCS-6.</title>
        <authorList>
            <person name="Yim K.J."/>
        </authorList>
    </citation>
    <scope>NUCLEOTIDE SEQUENCE</scope>
    <source>
        <strain evidence="2">KCS-6</strain>
    </source>
</reference>
<dbReference type="InterPro" id="IPR038765">
    <property type="entry name" value="Papain-like_cys_pep_sf"/>
</dbReference>
<evidence type="ECO:0000313" key="2">
    <source>
        <dbReference type="EMBL" id="NNV57622.1"/>
    </source>
</evidence>
<dbReference type="EMBL" id="WHPF01000017">
    <property type="protein sequence ID" value="NNV57622.1"/>
    <property type="molecule type" value="Genomic_DNA"/>
</dbReference>
<dbReference type="Pfam" id="PF01841">
    <property type="entry name" value="Transglut_core"/>
    <property type="match status" value="1"/>
</dbReference>
<accession>A0A8J8FJ78</accession>
<dbReference type="AlphaFoldDB" id="A0A8J8FJ78"/>
<comment type="caution">
    <text evidence="2">The sequence shown here is derived from an EMBL/GenBank/DDBJ whole genome shotgun (WGS) entry which is preliminary data.</text>
</comment>
<feature type="domain" description="Transglutaminase-like" evidence="1">
    <location>
        <begin position="177"/>
        <end position="247"/>
    </location>
</feature>
<dbReference type="InterPro" id="IPR002931">
    <property type="entry name" value="Transglutaminase-like"/>
</dbReference>
<proteinExistence type="predicted"/>